<feature type="transmembrane region" description="Helical" evidence="16">
    <location>
        <begin position="174"/>
        <end position="200"/>
    </location>
</feature>
<dbReference type="Pfam" id="PF00046">
    <property type="entry name" value="Homeodomain"/>
    <property type="match status" value="1"/>
</dbReference>
<evidence type="ECO:0000259" key="18">
    <source>
        <dbReference type="PROSITE" id="PS50922"/>
    </source>
</evidence>
<dbReference type="InterPro" id="IPR016439">
    <property type="entry name" value="Lag1/Lac1-like"/>
</dbReference>
<evidence type="ECO:0000256" key="11">
    <source>
        <dbReference type="ARBA" id="ARBA00049036"/>
    </source>
</evidence>
<keyword evidence="20" id="KW-1185">Reference proteome</keyword>
<evidence type="ECO:0000256" key="8">
    <source>
        <dbReference type="ARBA" id="ARBA00022989"/>
    </source>
</evidence>
<name>A0A671LT48_9TELE</name>
<dbReference type="Proteomes" id="UP000472260">
    <property type="component" value="Unassembled WGS sequence"/>
</dbReference>
<evidence type="ECO:0000256" key="16">
    <source>
        <dbReference type="SAM" id="Phobius"/>
    </source>
</evidence>
<evidence type="ECO:0000256" key="12">
    <source>
        <dbReference type="PROSITE-ProRule" id="PRU00108"/>
    </source>
</evidence>
<evidence type="ECO:0000256" key="15">
    <source>
        <dbReference type="SAM" id="MobiDB-lite"/>
    </source>
</evidence>
<dbReference type="GO" id="GO:0003677">
    <property type="term" value="F:DNA binding"/>
    <property type="evidence" value="ECO:0007669"/>
    <property type="project" value="UniProtKB-UniRule"/>
</dbReference>
<feature type="transmembrane region" description="Helical" evidence="16">
    <location>
        <begin position="221"/>
        <end position="241"/>
    </location>
</feature>
<keyword evidence="12 14" id="KW-0238">DNA-binding</keyword>
<accession>A0A671LT48</accession>
<evidence type="ECO:0000256" key="4">
    <source>
        <dbReference type="ARBA" id="ARBA00022516"/>
    </source>
</evidence>
<feature type="transmembrane region" description="Helical" evidence="16">
    <location>
        <begin position="141"/>
        <end position="162"/>
    </location>
</feature>
<keyword evidence="8 16" id="KW-1133">Transmembrane helix</keyword>
<comment type="catalytic activity">
    <reaction evidence="11">
        <text>sphinganine + octadecanoyl-CoA = N-(octadecanoyl)-sphinganine + CoA + H(+)</text>
        <dbReference type="Rhea" id="RHEA:36547"/>
        <dbReference type="ChEBI" id="CHEBI:15378"/>
        <dbReference type="ChEBI" id="CHEBI:57287"/>
        <dbReference type="ChEBI" id="CHEBI:57394"/>
        <dbReference type="ChEBI" id="CHEBI:57817"/>
        <dbReference type="ChEBI" id="CHEBI:67033"/>
    </reaction>
    <physiologicalReaction direction="left-to-right" evidence="11">
        <dbReference type="Rhea" id="RHEA:36548"/>
    </physiologicalReaction>
</comment>
<feature type="region of interest" description="Disordered" evidence="15">
    <location>
        <begin position="304"/>
        <end position="324"/>
    </location>
</feature>
<feature type="transmembrane region" description="Helical" evidence="16">
    <location>
        <begin position="261"/>
        <end position="285"/>
    </location>
</feature>
<keyword evidence="4" id="KW-0444">Lipid biosynthesis</keyword>
<evidence type="ECO:0000256" key="7">
    <source>
        <dbReference type="ARBA" id="ARBA00022824"/>
    </source>
</evidence>
<dbReference type="GO" id="GO:0046513">
    <property type="term" value="P:ceramide biosynthetic process"/>
    <property type="evidence" value="ECO:0007669"/>
    <property type="project" value="InterPro"/>
</dbReference>
<keyword evidence="6 13" id="KW-0812">Transmembrane</keyword>
<reference evidence="19" key="2">
    <citation type="submission" date="2025-09" db="UniProtKB">
        <authorList>
            <consortium name="Ensembl"/>
        </authorList>
    </citation>
    <scope>IDENTIFICATION</scope>
</reference>
<comment type="subcellular location">
    <subcellularLocation>
        <location evidence="1">Endoplasmic reticulum membrane</location>
        <topology evidence="1">Multi-pass membrane protein</topology>
    </subcellularLocation>
    <subcellularLocation>
        <location evidence="12 14">Nucleus</location>
    </subcellularLocation>
</comment>
<feature type="transmembrane region" description="Helical" evidence="16">
    <location>
        <begin position="38"/>
        <end position="55"/>
    </location>
</feature>
<dbReference type="InterPro" id="IPR001356">
    <property type="entry name" value="HD"/>
</dbReference>
<evidence type="ECO:0000256" key="10">
    <source>
        <dbReference type="ARBA" id="ARBA00023136"/>
    </source>
</evidence>
<dbReference type="AlphaFoldDB" id="A0A671LT48"/>
<evidence type="ECO:0000259" key="17">
    <source>
        <dbReference type="PROSITE" id="PS50071"/>
    </source>
</evidence>
<feature type="domain" description="TLC" evidence="18">
    <location>
        <begin position="90"/>
        <end position="293"/>
    </location>
</feature>
<evidence type="ECO:0000256" key="3">
    <source>
        <dbReference type="ARBA" id="ARBA00004991"/>
    </source>
</evidence>
<dbReference type="PANTHER" id="PTHR12560:SF6">
    <property type="entry name" value="CERAMIDE SYNTHASE 4"/>
    <property type="match status" value="1"/>
</dbReference>
<dbReference type="InterPro" id="IPR009057">
    <property type="entry name" value="Homeodomain-like_sf"/>
</dbReference>
<dbReference type="SUPFAM" id="SSF46689">
    <property type="entry name" value="Homeodomain-like"/>
    <property type="match status" value="1"/>
</dbReference>
<dbReference type="Ensembl" id="ENSSANT00000023900.1">
    <property type="protein sequence ID" value="ENSSANP00000022419.1"/>
    <property type="gene ID" value="ENSSANG00000011618.1"/>
</dbReference>
<evidence type="ECO:0000256" key="1">
    <source>
        <dbReference type="ARBA" id="ARBA00004477"/>
    </source>
</evidence>
<evidence type="ECO:0000313" key="20">
    <source>
        <dbReference type="Proteomes" id="UP000472260"/>
    </source>
</evidence>
<dbReference type="GO" id="GO:0005634">
    <property type="term" value="C:nucleus"/>
    <property type="evidence" value="ECO:0007669"/>
    <property type="project" value="UniProtKB-SubCell"/>
</dbReference>
<keyword evidence="7" id="KW-0256">Endoplasmic reticulum</keyword>
<dbReference type="PIRSF" id="PIRSF005225">
    <property type="entry name" value="LAG1_LAC1"/>
    <property type="match status" value="1"/>
</dbReference>
<evidence type="ECO:0000256" key="9">
    <source>
        <dbReference type="ARBA" id="ARBA00023098"/>
    </source>
</evidence>
<dbReference type="Pfam" id="PF03798">
    <property type="entry name" value="TRAM_LAG1_CLN8"/>
    <property type="match status" value="1"/>
</dbReference>
<dbReference type="Gene3D" id="1.10.10.60">
    <property type="entry name" value="Homeodomain-like"/>
    <property type="match status" value="1"/>
</dbReference>
<dbReference type="PROSITE" id="PS50071">
    <property type="entry name" value="HOMEOBOX_2"/>
    <property type="match status" value="1"/>
</dbReference>
<evidence type="ECO:0000256" key="5">
    <source>
        <dbReference type="ARBA" id="ARBA00022679"/>
    </source>
</evidence>
<dbReference type="FunFam" id="1.10.10.60:FF:000020">
    <property type="entry name" value="Ceramide synthase 5"/>
    <property type="match status" value="1"/>
</dbReference>
<evidence type="ECO:0000256" key="2">
    <source>
        <dbReference type="ARBA" id="ARBA00004760"/>
    </source>
</evidence>
<reference evidence="19" key="1">
    <citation type="submission" date="2025-08" db="UniProtKB">
        <authorList>
            <consortium name="Ensembl"/>
        </authorList>
    </citation>
    <scope>IDENTIFICATION</scope>
</reference>
<feature type="domain" description="Homeobox" evidence="17">
    <location>
        <begin position="83"/>
        <end position="127"/>
    </location>
</feature>
<protein>
    <submittedName>
        <fullName evidence="19">Ceramide synthase 4b</fullName>
    </submittedName>
</protein>
<dbReference type="SMART" id="SM00389">
    <property type="entry name" value="HOX"/>
    <property type="match status" value="1"/>
</dbReference>
<keyword evidence="12 14" id="KW-0539">Nucleus</keyword>
<dbReference type="CDD" id="cd00086">
    <property type="entry name" value="homeodomain"/>
    <property type="match status" value="1"/>
</dbReference>
<comment type="pathway">
    <text evidence="3">Sphingolipid metabolism.</text>
</comment>
<dbReference type="SMART" id="SM00724">
    <property type="entry name" value="TLC"/>
    <property type="match status" value="1"/>
</dbReference>
<keyword evidence="10 13" id="KW-0472">Membrane</keyword>
<feature type="DNA-binding region" description="Homeobox" evidence="12">
    <location>
        <begin position="85"/>
        <end position="128"/>
    </location>
</feature>
<evidence type="ECO:0000256" key="6">
    <source>
        <dbReference type="ARBA" id="ARBA00022692"/>
    </source>
</evidence>
<sequence>MEIHCQWLWKQEYWLPPGIRWEDLEKMEGSRRPLPRDLLLALPLALGFIMLRYAFERRVAFPLSRVLGVKDQVRLKVAPASNLEAFYTKNSRQPTQNEISSLVNQCNLTHRQVETWFRNRRNLDRPSNSKKFCEPVQDAHYWYYMLELGFYSSLLLCVSVDIKRKDFKEQIVHHFATIFLLGFSYCSNYIRIGTLVMLVHDSSDFLLESAKMFNYAGWKKTCDSLFVIFAAVFLVTRLVVFPSKIIYTTLVLSMEVFEPFMGYYFFNALLLVLQTLHIYWAYLILRMIYKFLFLGKLDKDERSDVESEPEEEENEEEDEEDWSSWRKRKVVLDSRLAMLSSSCVLNNLTNQKADANRRLPKAR</sequence>
<keyword evidence="12 14" id="KW-0371">Homeobox</keyword>
<evidence type="ECO:0000313" key="19">
    <source>
        <dbReference type="Ensembl" id="ENSSANP00000022419.1"/>
    </source>
</evidence>
<dbReference type="InterPro" id="IPR006634">
    <property type="entry name" value="TLC-dom"/>
</dbReference>
<dbReference type="UniPathway" id="UPA00222"/>
<evidence type="ECO:0000256" key="13">
    <source>
        <dbReference type="PROSITE-ProRule" id="PRU00205"/>
    </source>
</evidence>
<dbReference type="PROSITE" id="PS50922">
    <property type="entry name" value="TLC"/>
    <property type="match status" value="1"/>
</dbReference>
<organism evidence="19 20">
    <name type="scientific">Sinocyclocheilus anshuiensis</name>
    <dbReference type="NCBI Taxonomy" id="1608454"/>
    <lineage>
        <taxon>Eukaryota</taxon>
        <taxon>Metazoa</taxon>
        <taxon>Chordata</taxon>
        <taxon>Craniata</taxon>
        <taxon>Vertebrata</taxon>
        <taxon>Euteleostomi</taxon>
        <taxon>Actinopterygii</taxon>
        <taxon>Neopterygii</taxon>
        <taxon>Teleostei</taxon>
        <taxon>Ostariophysi</taxon>
        <taxon>Cypriniformes</taxon>
        <taxon>Cyprinidae</taxon>
        <taxon>Cyprininae</taxon>
        <taxon>Sinocyclocheilus</taxon>
    </lineage>
</organism>
<dbReference type="PANTHER" id="PTHR12560">
    <property type="entry name" value="LONGEVITY ASSURANCE FACTOR 1 LAG1"/>
    <property type="match status" value="1"/>
</dbReference>
<keyword evidence="9" id="KW-0443">Lipid metabolism</keyword>
<dbReference type="GO" id="GO:0005789">
    <property type="term" value="C:endoplasmic reticulum membrane"/>
    <property type="evidence" value="ECO:0007669"/>
    <property type="project" value="UniProtKB-SubCell"/>
</dbReference>
<feature type="compositionally biased region" description="Acidic residues" evidence="15">
    <location>
        <begin position="306"/>
        <end position="322"/>
    </location>
</feature>
<proteinExistence type="predicted"/>
<comment type="pathway">
    <text evidence="2">Lipid metabolism; sphingolipid metabolism.</text>
</comment>
<evidence type="ECO:0000256" key="14">
    <source>
        <dbReference type="RuleBase" id="RU000682"/>
    </source>
</evidence>
<dbReference type="GO" id="GO:0050291">
    <property type="term" value="F:sphingosine N-acyltransferase activity"/>
    <property type="evidence" value="ECO:0007669"/>
    <property type="project" value="InterPro"/>
</dbReference>
<keyword evidence="5" id="KW-0808">Transferase</keyword>